<dbReference type="OrthoDB" id="3205825at2759"/>
<sequence length="179" mass="20661">MQTLIPPHFVLEEVTSNDLVIASLAWGFTIGFGWLTTSKALKQTKQTWKRQKRRTFRNAYIWMIWLEILVCLIFGVICFLYLLHFIPPSLAFYFTICELAPIIQPFSVTLYLLALHCMFLHQQAQQEMVETGKTTDGDIIALMRELSLFGSRHPPSNETRLTVRKKIRAMIIALGINDV</sequence>
<feature type="transmembrane region" description="Helical" evidence="1">
    <location>
        <begin position="20"/>
        <end position="38"/>
    </location>
</feature>
<keyword evidence="1" id="KW-1133">Transmembrane helix</keyword>
<feature type="transmembrane region" description="Helical" evidence="1">
    <location>
        <begin position="90"/>
        <end position="113"/>
    </location>
</feature>
<evidence type="ECO:0000313" key="3">
    <source>
        <dbReference type="Proteomes" id="UP000689129"/>
    </source>
</evidence>
<name>A0A8I2ZDC6_VERLO</name>
<feature type="transmembrane region" description="Helical" evidence="1">
    <location>
        <begin position="59"/>
        <end position="84"/>
    </location>
</feature>
<keyword evidence="1" id="KW-0812">Transmembrane</keyword>
<proteinExistence type="predicted"/>
<dbReference type="Proteomes" id="UP000689129">
    <property type="component" value="Unassembled WGS sequence"/>
</dbReference>
<dbReference type="AlphaFoldDB" id="A0A8I2ZDC6"/>
<keyword evidence="1" id="KW-0472">Membrane</keyword>
<reference evidence="2" key="1">
    <citation type="journal article" date="2021" name="Mol. Plant Pathol.">
        <title>A 20-kb lineage-specific genomic region tames virulence in pathogenic amphidiploid Verticillium longisporum.</title>
        <authorList>
            <person name="Harting R."/>
            <person name="Starke J."/>
            <person name="Kusch H."/>
            <person name="Poggeler S."/>
            <person name="Maurus I."/>
            <person name="Schluter R."/>
            <person name="Landesfeind M."/>
            <person name="Bulla I."/>
            <person name="Nowrousian M."/>
            <person name="de Jonge R."/>
            <person name="Stahlhut G."/>
            <person name="Hoff K.J."/>
            <person name="Asshauer K.P."/>
            <person name="Thurmer A."/>
            <person name="Stanke M."/>
            <person name="Daniel R."/>
            <person name="Morgenstern B."/>
            <person name="Thomma B.P.H.J."/>
            <person name="Kronstad J.W."/>
            <person name="Braus-Stromeyer S.A."/>
            <person name="Braus G.H."/>
        </authorList>
    </citation>
    <scope>NUCLEOTIDE SEQUENCE</scope>
    <source>
        <strain evidence="2">Vl32</strain>
    </source>
</reference>
<dbReference type="EMBL" id="JAEMWZ010000305">
    <property type="protein sequence ID" value="KAG7126359.1"/>
    <property type="molecule type" value="Genomic_DNA"/>
</dbReference>
<evidence type="ECO:0000313" key="2">
    <source>
        <dbReference type="EMBL" id="KAG7126359.1"/>
    </source>
</evidence>
<protein>
    <submittedName>
        <fullName evidence="2">Uncharacterized protein</fullName>
    </submittedName>
</protein>
<evidence type="ECO:0000256" key="1">
    <source>
        <dbReference type="SAM" id="Phobius"/>
    </source>
</evidence>
<gene>
    <name evidence="2" type="ORF">HYQ45_018976</name>
</gene>
<comment type="caution">
    <text evidence="2">The sequence shown here is derived from an EMBL/GenBank/DDBJ whole genome shotgun (WGS) entry which is preliminary data.</text>
</comment>
<accession>A0A8I2ZDC6</accession>
<organism evidence="2 3">
    <name type="scientific">Verticillium longisporum</name>
    <name type="common">Verticillium dahliae var. longisporum</name>
    <dbReference type="NCBI Taxonomy" id="100787"/>
    <lineage>
        <taxon>Eukaryota</taxon>
        <taxon>Fungi</taxon>
        <taxon>Dikarya</taxon>
        <taxon>Ascomycota</taxon>
        <taxon>Pezizomycotina</taxon>
        <taxon>Sordariomycetes</taxon>
        <taxon>Hypocreomycetidae</taxon>
        <taxon>Glomerellales</taxon>
        <taxon>Plectosphaerellaceae</taxon>
        <taxon>Verticillium</taxon>
    </lineage>
</organism>